<dbReference type="EMBL" id="JBHSOW010000016">
    <property type="protein sequence ID" value="MFC5648385.1"/>
    <property type="molecule type" value="Genomic_DNA"/>
</dbReference>
<gene>
    <name evidence="4" type="primary">cobQ</name>
    <name evidence="7" type="ORF">ACFPYJ_04465</name>
</gene>
<keyword evidence="3 4" id="KW-0315">Glutamine amidotransferase</keyword>
<evidence type="ECO:0000259" key="6">
    <source>
        <dbReference type="Pfam" id="PF07685"/>
    </source>
</evidence>
<feature type="domain" description="CobQ/CobB/MinD/ParA nucleotide binding" evidence="5">
    <location>
        <begin position="7"/>
        <end position="233"/>
    </location>
</feature>
<dbReference type="Gene3D" id="3.40.50.880">
    <property type="match status" value="1"/>
</dbReference>
<sequence>MKQARTIMIQGTASDVGKSVLTTALCRIFKQDGWKVAPYKSQNMALNSYVTVDGKEIGRAQGVQAEACGIIATTDMNPILIKPTREMSAQIVVHGEPHEEMSARRYREAYLPLAAEIVKDALNRLRAEYELVVMEGAGSPAEINLKSRDIVNMRVAGWADSPVLLVADIDKGGVFAAIVGTLELLEEHERKRVQGFIINKFRGDVSLLQPGLDWLEQRTGIPVLGVIPYVAQIGIEAEDSVVLDHLQSDEVIQNGLDIAVIRFPRISNFTDFDPVAAEPDVSLRYVQSLKQLKQPDVVILPGSKNTLEDLAYLQQSGLAEAIQKLVSNGCRLVGICGGYQMLGRSLSDPFQVESEQGAVSGLDFLPLSTLFYKEKRTVRVLGQVIGDAGAWSSWQGIPVDGYEIHMGQTIKLEPVHSLFSLGEGIDGAISENGQVWGTYIHGIFHNDEFRRRWLDSVRSFKGLDPILSIIPFRTRQAEAFDKLADHVRNHLNMDKLYEIMGISELERVEGR</sequence>
<dbReference type="NCBIfam" id="TIGR00313">
    <property type="entry name" value="cobQ"/>
    <property type="match status" value="1"/>
</dbReference>
<dbReference type="InterPro" id="IPR047045">
    <property type="entry name" value="CobQ_N"/>
</dbReference>
<dbReference type="Pfam" id="PF01656">
    <property type="entry name" value="CbiA"/>
    <property type="match status" value="1"/>
</dbReference>
<evidence type="ECO:0000256" key="3">
    <source>
        <dbReference type="ARBA" id="ARBA00022962"/>
    </source>
</evidence>
<dbReference type="PANTHER" id="PTHR21343:SF1">
    <property type="entry name" value="COBYRIC ACID SYNTHASE"/>
    <property type="match status" value="1"/>
</dbReference>
<keyword evidence="8" id="KW-1185">Reference proteome</keyword>
<organism evidence="7 8">
    <name type="scientific">Paenibacillus solisilvae</name>
    <dbReference type="NCBI Taxonomy" id="2486751"/>
    <lineage>
        <taxon>Bacteria</taxon>
        <taxon>Bacillati</taxon>
        <taxon>Bacillota</taxon>
        <taxon>Bacilli</taxon>
        <taxon>Bacillales</taxon>
        <taxon>Paenibacillaceae</taxon>
        <taxon>Paenibacillus</taxon>
    </lineage>
</organism>
<dbReference type="PANTHER" id="PTHR21343">
    <property type="entry name" value="DETHIOBIOTIN SYNTHETASE"/>
    <property type="match status" value="1"/>
</dbReference>
<keyword evidence="2 4" id="KW-0169">Cobalamin biosynthesis</keyword>
<proteinExistence type="inferred from homology"/>
<evidence type="ECO:0000259" key="5">
    <source>
        <dbReference type="Pfam" id="PF01656"/>
    </source>
</evidence>
<accession>A0ABW0VW42</accession>
<reference evidence="8" key="1">
    <citation type="journal article" date="2019" name="Int. J. Syst. Evol. Microbiol.">
        <title>The Global Catalogue of Microorganisms (GCM) 10K type strain sequencing project: providing services to taxonomists for standard genome sequencing and annotation.</title>
        <authorList>
            <consortium name="The Broad Institute Genomics Platform"/>
            <consortium name="The Broad Institute Genome Sequencing Center for Infectious Disease"/>
            <person name="Wu L."/>
            <person name="Ma J."/>
        </authorList>
    </citation>
    <scope>NUCLEOTIDE SEQUENCE [LARGE SCALE GENOMIC DNA]</scope>
    <source>
        <strain evidence="8">CGMCC 1.3240</strain>
    </source>
</reference>
<evidence type="ECO:0000313" key="8">
    <source>
        <dbReference type="Proteomes" id="UP001596047"/>
    </source>
</evidence>
<evidence type="ECO:0000313" key="7">
    <source>
        <dbReference type="EMBL" id="MFC5648385.1"/>
    </source>
</evidence>
<dbReference type="Pfam" id="PF07685">
    <property type="entry name" value="GATase_3"/>
    <property type="match status" value="1"/>
</dbReference>
<evidence type="ECO:0000256" key="1">
    <source>
        <dbReference type="ARBA" id="ARBA00004953"/>
    </source>
</evidence>
<dbReference type="Gene3D" id="3.40.50.300">
    <property type="entry name" value="P-loop containing nucleotide triphosphate hydrolases"/>
    <property type="match status" value="1"/>
</dbReference>
<dbReference type="HAMAP" id="MF_00028">
    <property type="entry name" value="CobQ"/>
    <property type="match status" value="1"/>
</dbReference>
<comment type="pathway">
    <text evidence="1 4">Cofactor biosynthesis; adenosylcobalamin biosynthesis.</text>
</comment>
<feature type="active site" evidence="4">
    <location>
        <position position="441"/>
    </location>
</feature>
<feature type="active site" description="Nucleophile" evidence="4">
    <location>
        <position position="336"/>
    </location>
</feature>
<protein>
    <recommendedName>
        <fullName evidence="4">Cobyric acid synthase</fullName>
    </recommendedName>
</protein>
<dbReference type="InterPro" id="IPR033949">
    <property type="entry name" value="CobQ_GATase1"/>
</dbReference>
<dbReference type="Proteomes" id="UP001596047">
    <property type="component" value="Unassembled WGS sequence"/>
</dbReference>
<dbReference type="InterPro" id="IPR002586">
    <property type="entry name" value="CobQ/CobB/MinD/ParA_Nub-bd_dom"/>
</dbReference>
<dbReference type="NCBIfam" id="NF001989">
    <property type="entry name" value="PRK00784.1"/>
    <property type="match status" value="1"/>
</dbReference>
<comment type="caution">
    <text evidence="7">The sequence shown here is derived from an EMBL/GenBank/DDBJ whole genome shotgun (WGS) entry which is preliminary data.</text>
</comment>
<dbReference type="PROSITE" id="PS51274">
    <property type="entry name" value="GATASE_COBBQ"/>
    <property type="match status" value="1"/>
</dbReference>
<evidence type="ECO:0000256" key="2">
    <source>
        <dbReference type="ARBA" id="ARBA00022573"/>
    </source>
</evidence>
<name>A0ABW0VW42_9BACL</name>
<comment type="function">
    <text evidence="4">Catalyzes amidations at positions B, D, E, and G on adenosylcobyrinic A,C-diamide. NH(2) groups are provided by glutamine, and one molecule of ATP is hydrogenolyzed for each amidation.</text>
</comment>
<comment type="similarity">
    <text evidence="4">Belongs to the CobB/CobQ family. CobQ subfamily.</text>
</comment>
<dbReference type="InterPro" id="IPR004459">
    <property type="entry name" value="CobQ_synth"/>
</dbReference>
<feature type="domain" description="CobB/CobQ-like glutamine amidotransferase" evidence="6">
    <location>
        <begin position="257"/>
        <end position="449"/>
    </location>
</feature>
<dbReference type="SUPFAM" id="SSF52317">
    <property type="entry name" value="Class I glutamine amidotransferase-like"/>
    <property type="match status" value="1"/>
</dbReference>
<dbReference type="InterPro" id="IPR011698">
    <property type="entry name" value="GATase_3"/>
</dbReference>
<dbReference type="RefSeq" id="WP_379186849.1">
    <property type="nucleotide sequence ID" value="NZ_JBHSOW010000016.1"/>
</dbReference>
<dbReference type="InterPro" id="IPR029062">
    <property type="entry name" value="Class_I_gatase-like"/>
</dbReference>
<dbReference type="CDD" id="cd01750">
    <property type="entry name" value="GATase1_CobQ"/>
    <property type="match status" value="1"/>
</dbReference>
<dbReference type="CDD" id="cd05389">
    <property type="entry name" value="CobQ_N"/>
    <property type="match status" value="1"/>
</dbReference>
<dbReference type="InterPro" id="IPR027417">
    <property type="entry name" value="P-loop_NTPase"/>
</dbReference>
<evidence type="ECO:0000256" key="4">
    <source>
        <dbReference type="HAMAP-Rule" id="MF_00028"/>
    </source>
</evidence>
<dbReference type="SUPFAM" id="SSF52540">
    <property type="entry name" value="P-loop containing nucleoside triphosphate hydrolases"/>
    <property type="match status" value="1"/>
</dbReference>